<proteinExistence type="predicted"/>
<accession>A0A445K044</accession>
<gene>
    <name evidence="1" type="ORF">D0Y65_018673</name>
</gene>
<dbReference type="EMBL" id="QZWG01000007">
    <property type="protein sequence ID" value="RZC04163.1"/>
    <property type="molecule type" value="Genomic_DNA"/>
</dbReference>
<sequence length="117" mass="13277">MMTYNNNNNNNNNNNQFIVEGASLTRPPGFIGEDYPYCINYEGTKDVQLRKPATLTHQYESFSMKEGEYADDMFGRVQVLLNGLKALGHTFTKGQINLKIQDSFPKVWKPKTSHPGS</sequence>
<name>A0A445K044_GLYSO</name>
<dbReference type="AlphaFoldDB" id="A0A445K044"/>
<keyword evidence="2" id="KW-1185">Reference proteome</keyword>
<comment type="caution">
    <text evidence="1">The sequence shown here is derived from an EMBL/GenBank/DDBJ whole genome shotgun (WGS) entry which is preliminary data.</text>
</comment>
<dbReference type="Proteomes" id="UP000289340">
    <property type="component" value="Chromosome 7"/>
</dbReference>
<organism evidence="1 2">
    <name type="scientific">Glycine soja</name>
    <name type="common">Wild soybean</name>
    <dbReference type="NCBI Taxonomy" id="3848"/>
    <lineage>
        <taxon>Eukaryota</taxon>
        <taxon>Viridiplantae</taxon>
        <taxon>Streptophyta</taxon>
        <taxon>Embryophyta</taxon>
        <taxon>Tracheophyta</taxon>
        <taxon>Spermatophyta</taxon>
        <taxon>Magnoliopsida</taxon>
        <taxon>eudicotyledons</taxon>
        <taxon>Gunneridae</taxon>
        <taxon>Pentapetalae</taxon>
        <taxon>rosids</taxon>
        <taxon>fabids</taxon>
        <taxon>Fabales</taxon>
        <taxon>Fabaceae</taxon>
        <taxon>Papilionoideae</taxon>
        <taxon>50 kb inversion clade</taxon>
        <taxon>NPAAA clade</taxon>
        <taxon>indigoferoid/millettioid clade</taxon>
        <taxon>Phaseoleae</taxon>
        <taxon>Glycine</taxon>
        <taxon>Glycine subgen. Soja</taxon>
    </lineage>
</organism>
<evidence type="ECO:0000313" key="2">
    <source>
        <dbReference type="Proteomes" id="UP000289340"/>
    </source>
</evidence>
<reference evidence="1 2" key="1">
    <citation type="submission" date="2018-09" db="EMBL/GenBank/DDBJ databases">
        <title>A high-quality reference genome of wild soybean provides a powerful tool to mine soybean genomes.</title>
        <authorList>
            <person name="Xie M."/>
            <person name="Chung C.Y.L."/>
            <person name="Li M.-W."/>
            <person name="Wong F.-L."/>
            <person name="Chan T.-F."/>
            <person name="Lam H.-M."/>
        </authorList>
    </citation>
    <scope>NUCLEOTIDE SEQUENCE [LARGE SCALE GENOMIC DNA]</scope>
    <source>
        <strain evidence="2">cv. W05</strain>
        <tissue evidence="1">Hypocotyl of etiolated seedlings</tissue>
    </source>
</reference>
<protein>
    <submittedName>
        <fullName evidence="1">Uncharacterized protein</fullName>
    </submittedName>
</protein>
<evidence type="ECO:0000313" key="1">
    <source>
        <dbReference type="EMBL" id="RZC04163.1"/>
    </source>
</evidence>